<dbReference type="AlphaFoldDB" id="A0A2T0BA53"/>
<dbReference type="PANTHER" id="PTHR11552">
    <property type="entry name" value="GLUCOSE-METHANOL-CHOLINE GMC OXIDOREDUCTASE"/>
    <property type="match status" value="1"/>
</dbReference>
<proteinExistence type="inferred from homology"/>
<sequence length="537" mass="58964">MNQSEKNKPIFDYVVVGTGPAGAVIAKKLTDDNRTSVLILEAGDNNSNEIPIRDSLYAPPFILRNNFSSQYYWPGKGIPQKYVNSRSFPWTGGRTLGGTSSVNNEQYVRPSQANMKQWEDFLGSLWSPEQETDQFSKLENYNGMTNNSNARGFNGRLDIRQTPVHPTSMVEKLVLAMERATGFPRILDYNDPCTPIGPFTRWQLYQMPNGIRESSDTAFLSPDIVNRYGQGVGGRRLIVSLNSTAQRIIFNNKKCAIGVEFVKEGKCVCAYARKKVIISAGIRSPQLLMLSGIGPSKTLNEAGVPVICHNPNVGRHLTTHAVNMVTFTTNPHDKALPDNDPFALYSSGAFLPDPTPGADQSRRGVQVIGLTGKNNTLNIAFYLTEPKARGSLKIQNNDPLKMVLANEGFLNHPDDIAAIKNVLKVYIKNIAAELSRIDSNYRLISPTLETIDDDQKLEAFIKENLDATHHVQGTLRMAPNADSGVVDASGHVFGVKNLIVADDSIAPFVSDGNTSAPSFFIGANIAYQLLKSSQDIN</sequence>
<evidence type="ECO:0000256" key="4">
    <source>
        <dbReference type="ARBA" id="ARBA00022827"/>
    </source>
</evidence>
<dbReference type="SUPFAM" id="SSF51905">
    <property type="entry name" value="FAD/NAD(P)-binding domain"/>
    <property type="match status" value="1"/>
</dbReference>
<reference evidence="8 9" key="1">
    <citation type="submission" date="2018-03" db="EMBL/GenBank/DDBJ databases">
        <title>Genome sequence of Clostridium liquoris DSM 100320.</title>
        <authorList>
            <person name="Poehlein A."/>
            <person name="Daniel R."/>
        </authorList>
    </citation>
    <scope>NUCLEOTIDE SEQUENCE [LARGE SCALE GENOMIC DNA]</scope>
    <source>
        <strain evidence="8 9">DSM 100320</strain>
    </source>
</reference>
<evidence type="ECO:0000256" key="1">
    <source>
        <dbReference type="ARBA" id="ARBA00001974"/>
    </source>
</evidence>
<accession>A0A2T0BA53</accession>
<dbReference type="InterPro" id="IPR012132">
    <property type="entry name" value="GMC_OxRdtase"/>
</dbReference>
<comment type="caution">
    <text evidence="8">The sequence shown here is derived from an EMBL/GenBank/DDBJ whole genome shotgun (WGS) entry which is preliminary data.</text>
</comment>
<dbReference type="GO" id="GO:0016614">
    <property type="term" value="F:oxidoreductase activity, acting on CH-OH group of donors"/>
    <property type="evidence" value="ECO:0007669"/>
    <property type="project" value="InterPro"/>
</dbReference>
<dbReference type="PANTHER" id="PTHR11552:SF147">
    <property type="entry name" value="CHOLINE DEHYDROGENASE, MITOCHONDRIAL"/>
    <property type="match status" value="1"/>
</dbReference>
<feature type="domain" description="Glucose-methanol-choline oxidoreductase N-terminal" evidence="6">
    <location>
        <begin position="11"/>
        <end position="322"/>
    </location>
</feature>
<feature type="binding site" evidence="5">
    <location>
        <position position="99"/>
    </location>
    <ligand>
        <name>FAD</name>
        <dbReference type="ChEBI" id="CHEBI:57692"/>
    </ligand>
</feature>
<name>A0A2T0BA53_9CLOT</name>
<dbReference type="Pfam" id="PF00732">
    <property type="entry name" value="GMC_oxred_N"/>
    <property type="match status" value="1"/>
</dbReference>
<keyword evidence="4 5" id="KW-0274">FAD</keyword>
<comment type="cofactor">
    <cofactor evidence="1 5">
        <name>FAD</name>
        <dbReference type="ChEBI" id="CHEBI:57692"/>
    </cofactor>
</comment>
<dbReference type="InterPro" id="IPR007867">
    <property type="entry name" value="GMC_OxRtase_C"/>
</dbReference>
<evidence type="ECO:0000313" key="8">
    <source>
        <dbReference type="EMBL" id="PRR80677.1"/>
    </source>
</evidence>
<evidence type="ECO:0000259" key="7">
    <source>
        <dbReference type="Pfam" id="PF05199"/>
    </source>
</evidence>
<keyword evidence="3" id="KW-0285">Flavoprotein</keyword>
<dbReference type="InterPro" id="IPR000172">
    <property type="entry name" value="GMC_OxRdtase_N"/>
</dbReference>
<organism evidence="8 9">
    <name type="scientific">Clostridium liquoris</name>
    <dbReference type="NCBI Taxonomy" id="1289519"/>
    <lineage>
        <taxon>Bacteria</taxon>
        <taxon>Bacillati</taxon>
        <taxon>Bacillota</taxon>
        <taxon>Clostridia</taxon>
        <taxon>Eubacteriales</taxon>
        <taxon>Clostridiaceae</taxon>
        <taxon>Clostridium</taxon>
    </lineage>
</organism>
<evidence type="ECO:0000259" key="6">
    <source>
        <dbReference type="Pfam" id="PF00732"/>
    </source>
</evidence>
<comment type="similarity">
    <text evidence="2">Belongs to the GMC oxidoreductase family.</text>
</comment>
<dbReference type="EC" id="1.1.99.-" evidence="8"/>
<dbReference type="PIRSF" id="PIRSF000137">
    <property type="entry name" value="Alcohol_oxidase"/>
    <property type="match status" value="1"/>
</dbReference>
<evidence type="ECO:0000256" key="2">
    <source>
        <dbReference type="ARBA" id="ARBA00010790"/>
    </source>
</evidence>
<dbReference type="RefSeq" id="WP_106062448.1">
    <property type="nucleotide sequence ID" value="NZ_PVXO01000005.1"/>
</dbReference>
<evidence type="ECO:0000256" key="3">
    <source>
        <dbReference type="ARBA" id="ARBA00022630"/>
    </source>
</evidence>
<dbReference type="SUPFAM" id="SSF54373">
    <property type="entry name" value="FAD-linked reductases, C-terminal domain"/>
    <property type="match status" value="1"/>
</dbReference>
<dbReference type="Gene3D" id="3.50.50.60">
    <property type="entry name" value="FAD/NAD(P)-binding domain"/>
    <property type="match status" value="1"/>
</dbReference>
<protein>
    <submittedName>
        <fullName evidence="8">Alcohol dehydrogenase</fullName>
        <ecNumber evidence="8">1.1.99.-</ecNumber>
    </submittedName>
</protein>
<keyword evidence="9" id="KW-1185">Reference proteome</keyword>
<evidence type="ECO:0000313" key="9">
    <source>
        <dbReference type="Proteomes" id="UP000239706"/>
    </source>
</evidence>
<dbReference type="Gene3D" id="3.30.410.40">
    <property type="match status" value="1"/>
</dbReference>
<evidence type="ECO:0000256" key="5">
    <source>
        <dbReference type="PIRSR" id="PIRSR000137-2"/>
    </source>
</evidence>
<dbReference type="Proteomes" id="UP000239706">
    <property type="component" value="Unassembled WGS sequence"/>
</dbReference>
<gene>
    <name evidence="8" type="primary">alkJ</name>
    <name evidence="8" type="ORF">CLLI_02500</name>
</gene>
<dbReference type="EMBL" id="PVXO01000005">
    <property type="protein sequence ID" value="PRR80677.1"/>
    <property type="molecule type" value="Genomic_DNA"/>
</dbReference>
<feature type="domain" description="Glucose-methanol-choline oxidoreductase C-terminal" evidence="7">
    <location>
        <begin position="386"/>
        <end position="521"/>
    </location>
</feature>
<dbReference type="GO" id="GO:0050660">
    <property type="term" value="F:flavin adenine dinucleotide binding"/>
    <property type="evidence" value="ECO:0007669"/>
    <property type="project" value="InterPro"/>
</dbReference>
<dbReference type="Pfam" id="PF05199">
    <property type="entry name" value="GMC_oxred_C"/>
    <property type="match status" value="1"/>
</dbReference>
<dbReference type="OrthoDB" id="9785276at2"/>
<dbReference type="InterPro" id="IPR036188">
    <property type="entry name" value="FAD/NAD-bd_sf"/>
</dbReference>
<keyword evidence="8" id="KW-0560">Oxidoreductase</keyword>